<name>A0A953I5I9_SYMTR</name>
<organism evidence="2 3">
    <name type="scientific">Symbiobacterium thermophilum</name>
    <dbReference type="NCBI Taxonomy" id="2734"/>
    <lineage>
        <taxon>Bacteria</taxon>
        <taxon>Bacillati</taxon>
        <taxon>Bacillota</taxon>
        <taxon>Clostridia</taxon>
        <taxon>Eubacteriales</taxon>
        <taxon>Symbiobacteriaceae</taxon>
        <taxon>Symbiobacterium</taxon>
    </lineage>
</organism>
<feature type="transmembrane region" description="Helical" evidence="1">
    <location>
        <begin position="436"/>
        <end position="458"/>
    </location>
</feature>
<feature type="transmembrane region" description="Helical" evidence="1">
    <location>
        <begin position="109"/>
        <end position="130"/>
    </location>
</feature>
<comment type="caution">
    <text evidence="2">The sequence shown here is derived from an EMBL/GenBank/DDBJ whole genome shotgun (WGS) entry which is preliminary data.</text>
</comment>
<feature type="transmembrane region" description="Helical" evidence="1">
    <location>
        <begin position="190"/>
        <end position="209"/>
    </location>
</feature>
<feature type="transmembrane region" description="Helical" evidence="1">
    <location>
        <begin position="6"/>
        <end position="25"/>
    </location>
</feature>
<evidence type="ECO:0000313" key="3">
    <source>
        <dbReference type="Proteomes" id="UP000732377"/>
    </source>
</evidence>
<feature type="transmembrane region" description="Helical" evidence="1">
    <location>
        <begin position="72"/>
        <end position="97"/>
    </location>
</feature>
<keyword evidence="1" id="KW-0812">Transmembrane</keyword>
<reference evidence="2" key="1">
    <citation type="submission" date="2017-11" db="EMBL/GenBank/DDBJ databases">
        <title>Three new genomes from thermophilic consortium.</title>
        <authorList>
            <person name="Quaggio R."/>
            <person name="Amgarten D."/>
            <person name="Setubal J.C."/>
        </authorList>
    </citation>
    <scope>NUCLEOTIDE SEQUENCE</scope>
    <source>
        <strain evidence="2">ZCTH01-B2</strain>
    </source>
</reference>
<proteinExistence type="predicted"/>
<feature type="transmembrane region" description="Helical" evidence="1">
    <location>
        <begin position="405"/>
        <end position="424"/>
    </location>
</feature>
<protein>
    <recommendedName>
        <fullName evidence="4">O-antigen polymerase</fullName>
    </recommendedName>
</protein>
<sequence length="637" mass="66147">MRTTDVLTWTVIIGTGIGAFWDGFYAPGQQMVAVALSALLSLAAPAIQLGRAEGAALLLTVSGTAASLARPAAAGAAAHGPVLVAGWILALIAGRAWGEHRPEQAAGALARFWAVTGALMAFGGLLFISFTPPHHSGRLASFLGYPIAVGMIGLLGLAGSLPDLAAGRIWAAPLAMGGALGFLLSGSRGVWLVGLLLAGFLCWAAPALVRACLPRTGRALAAALAAAVWAAPAVQQHDAPRLWPIVALALLTLVFTEQFQHVRAVRAAFAAATGLALLTAPGWGWFLGRAATLPLTDTSSAERLAFLRDGLALAADLPLGAGYRAWTALHLQAASYGYYSAEVHSAPLDIALAFGWAGAAGFALLAAGFLLRLRRARGWGWSRTVALGGLGALLLHALVDWDLSYALFAFPLWFGFGLVGGPAAEAGPRSAGRALPWPRALTALLAGVALAGAVLLGAGDSLTELAARSLGRGAPEAALRHAGAAAALTPWNDLAHAYRGAALAQLGRGEEALAALARARQLGPYEPWYAQMAATELGRQGRWLEAAAAWTDYVRLWPWETEAYAEAVAAHLRYLDRAQASGDRGAAALLAESGQRLLAALAEQKAREPADAPRRGMDVERPVFAEARERFAAVLTR</sequence>
<evidence type="ECO:0000313" key="2">
    <source>
        <dbReference type="EMBL" id="MBY6278025.1"/>
    </source>
</evidence>
<feature type="transmembrane region" description="Helical" evidence="1">
    <location>
        <begin position="380"/>
        <end position="399"/>
    </location>
</feature>
<feature type="transmembrane region" description="Helical" evidence="1">
    <location>
        <begin position="165"/>
        <end position="184"/>
    </location>
</feature>
<dbReference type="Proteomes" id="UP000732377">
    <property type="component" value="Unassembled WGS sequence"/>
</dbReference>
<dbReference type="EMBL" id="PIUK01000313">
    <property type="protein sequence ID" value="MBY6278025.1"/>
    <property type="molecule type" value="Genomic_DNA"/>
</dbReference>
<feature type="transmembrane region" description="Helical" evidence="1">
    <location>
        <begin position="142"/>
        <end position="158"/>
    </location>
</feature>
<gene>
    <name evidence="2" type="ORF">CWE10_17955</name>
</gene>
<evidence type="ECO:0000256" key="1">
    <source>
        <dbReference type="SAM" id="Phobius"/>
    </source>
</evidence>
<feature type="transmembrane region" description="Helical" evidence="1">
    <location>
        <begin position="268"/>
        <end position="286"/>
    </location>
</feature>
<keyword evidence="1" id="KW-0472">Membrane</keyword>
<feature type="transmembrane region" description="Helical" evidence="1">
    <location>
        <begin position="350"/>
        <end position="373"/>
    </location>
</feature>
<keyword evidence="1" id="KW-1133">Transmembrane helix</keyword>
<dbReference type="InterPro" id="IPR011990">
    <property type="entry name" value="TPR-like_helical_dom_sf"/>
</dbReference>
<accession>A0A953I5I9</accession>
<evidence type="ECO:0008006" key="4">
    <source>
        <dbReference type="Google" id="ProtNLM"/>
    </source>
</evidence>
<dbReference type="Gene3D" id="1.25.40.10">
    <property type="entry name" value="Tetratricopeptide repeat domain"/>
    <property type="match status" value="1"/>
</dbReference>
<dbReference type="RefSeq" id="WP_273381459.1">
    <property type="nucleotide sequence ID" value="NZ_PIUK01000313.1"/>
</dbReference>
<dbReference type="SUPFAM" id="SSF48452">
    <property type="entry name" value="TPR-like"/>
    <property type="match status" value="1"/>
</dbReference>
<dbReference type="AlphaFoldDB" id="A0A953I5I9"/>